<sequence>MKKITIIIQGLSLAFIISLAACKKLDLVPTDKFTEANYWSSPEKAAIVLNTAYSQMFNNDRFFYNEGLSDNAYAGRGDQQGVTSIASGVADASLARFREEWGDRYAGIKTCHIFLENVDKVPGFDENLKNRMKAEARFLRAFQYFQLYTWYGDVPLFEKDLSVTEAKSISRTPRAQVLQFVLNELDAVASILPANAQYPAADRGRITKGAAIALKARVLLFENRWQDVIDVTEQLINSNTNGNYGLFTSYEGLFLPQNEFNQEVIFDLQYVPDLKYHENFFDLAPLSVGARVNSMAPTQELVDDYIMLNGKSIREAGSGYNENDPYNNRDPRLTATVVYHNYKWKKPDGSTQTIYIQPGTDPDQDKKPDEYAPGAASSPTGYYMRKYYDPTSTVNFRSGLNLILIRYADILLMYAEAKNELDQMTADVWNKTIRPIRVRAGFSESAALDFNAALTQEQLQQIIRRERRSELAMEGLRIFDIRRWKTAEDVLNGWAHGARYGEPTIDNGYIRANQRSFDKNKHYLWAVPRDERNLNPNLSQNDNW</sequence>
<keyword evidence="5" id="KW-0998">Cell outer membrane</keyword>
<keyword evidence="4" id="KW-0472">Membrane</keyword>
<dbReference type="PROSITE" id="PS51257">
    <property type="entry name" value="PROKAR_LIPOPROTEIN"/>
    <property type="match status" value="1"/>
</dbReference>
<evidence type="ECO:0000259" key="8">
    <source>
        <dbReference type="Pfam" id="PF07980"/>
    </source>
</evidence>
<evidence type="ECO:0000256" key="7">
    <source>
        <dbReference type="SAM" id="SignalP"/>
    </source>
</evidence>
<comment type="similarity">
    <text evidence="2">Belongs to the SusD family.</text>
</comment>
<proteinExistence type="inferred from homology"/>
<dbReference type="SUPFAM" id="SSF48452">
    <property type="entry name" value="TPR-like"/>
    <property type="match status" value="1"/>
</dbReference>
<dbReference type="OrthoDB" id="5694214at2"/>
<dbReference type="Proteomes" id="UP000293874">
    <property type="component" value="Unassembled WGS sequence"/>
</dbReference>
<dbReference type="Pfam" id="PF07980">
    <property type="entry name" value="SusD_RagB"/>
    <property type="match status" value="1"/>
</dbReference>
<evidence type="ECO:0000256" key="3">
    <source>
        <dbReference type="ARBA" id="ARBA00022729"/>
    </source>
</evidence>
<accession>A0A4Q7MRJ7</accession>
<dbReference type="InterPro" id="IPR011990">
    <property type="entry name" value="TPR-like_helical_dom_sf"/>
</dbReference>
<feature type="chain" id="PRO_5020818102" evidence="7">
    <location>
        <begin position="21"/>
        <end position="544"/>
    </location>
</feature>
<dbReference type="RefSeq" id="WP_130541585.1">
    <property type="nucleotide sequence ID" value="NZ_CP042431.1"/>
</dbReference>
<dbReference type="InterPro" id="IPR012944">
    <property type="entry name" value="SusD_RagB_dom"/>
</dbReference>
<dbReference type="EMBL" id="SGXA01000002">
    <property type="protein sequence ID" value="RZS71048.1"/>
    <property type="molecule type" value="Genomic_DNA"/>
</dbReference>
<keyword evidence="11" id="KW-1185">Reference proteome</keyword>
<evidence type="ECO:0000259" key="9">
    <source>
        <dbReference type="Pfam" id="PF14322"/>
    </source>
</evidence>
<evidence type="ECO:0000256" key="6">
    <source>
        <dbReference type="SAM" id="MobiDB-lite"/>
    </source>
</evidence>
<evidence type="ECO:0000256" key="4">
    <source>
        <dbReference type="ARBA" id="ARBA00023136"/>
    </source>
</evidence>
<gene>
    <name evidence="10" type="ORF">EV199_2949</name>
</gene>
<reference evidence="10 11" key="1">
    <citation type="submission" date="2019-02" db="EMBL/GenBank/DDBJ databases">
        <title>Genomic Encyclopedia of Type Strains, Phase IV (KMG-IV): sequencing the most valuable type-strain genomes for metagenomic binning, comparative biology and taxonomic classification.</title>
        <authorList>
            <person name="Goeker M."/>
        </authorList>
    </citation>
    <scope>NUCLEOTIDE SEQUENCE [LARGE SCALE GENOMIC DNA]</scope>
    <source>
        <strain evidence="10 11">DSM 18116</strain>
    </source>
</reference>
<keyword evidence="3 7" id="KW-0732">Signal</keyword>
<feature type="domain" description="SusD-like N-terminal" evidence="9">
    <location>
        <begin position="89"/>
        <end position="220"/>
    </location>
</feature>
<organism evidence="10 11">
    <name type="scientific">Pseudobacter ginsenosidimutans</name>
    <dbReference type="NCBI Taxonomy" id="661488"/>
    <lineage>
        <taxon>Bacteria</taxon>
        <taxon>Pseudomonadati</taxon>
        <taxon>Bacteroidota</taxon>
        <taxon>Chitinophagia</taxon>
        <taxon>Chitinophagales</taxon>
        <taxon>Chitinophagaceae</taxon>
        <taxon>Pseudobacter</taxon>
    </lineage>
</organism>
<evidence type="ECO:0000256" key="2">
    <source>
        <dbReference type="ARBA" id="ARBA00006275"/>
    </source>
</evidence>
<comment type="subcellular location">
    <subcellularLocation>
        <location evidence="1">Cell outer membrane</location>
    </subcellularLocation>
</comment>
<evidence type="ECO:0000313" key="10">
    <source>
        <dbReference type="EMBL" id="RZS71048.1"/>
    </source>
</evidence>
<dbReference type="GO" id="GO:0009279">
    <property type="term" value="C:cell outer membrane"/>
    <property type="evidence" value="ECO:0007669"/>
    <property type="project" value="UniProtKB-SubCell"/>
</dbReference>
<dbReference type="AlphaFoldDB" id="A0A4Q7MRJ7"/>
<protein>
    <submittedName>
        <fullName evidence="10">Putative outer membrane starch-binding protein</fullName>
    </submittedName>
</protein>
<evidence type="ECO:0000256" key="5">
    <source>
        <dbReference type="ARBA" id="ARBA00023237"/>
    </source>
</evidence>
<dbReference type="Pfam" id="PF14322">
    <property type="entry name" value="SusD-like_3"/>
    <property type="match status" value="1"/>
</dbReference>
<dbReference type="CDD" id="cd08977">
    <property type="entry name" value="SusD"/>
    <property type="match status" value="1"/>
</dbReference>
<dbReference type="Gene3D" id="1.25.40.390">
    <property type="match status" value="1"/>
</dbReference>
<comment type="caution">
    <text evidence="10">The sequence shown here is derived from an EMBL/GenBank/DDBJ whole genome shotgun (WGS) entry which is preliminary data.</text>
</comment>
<dbReference type="InterPro" id="IPR033985">
    <property type="entry name" value="SusD-like_N"/>
</dbReference>
<evidence type="ECO:0000313" key="11">
    <source>
        <dbReference type="Proteomes" id="UP000293874"/>
    </source>
</evidence>
<feature type="region of interest" description="Disordered" evidence="6">
    <location>
        <begin position="353"/>
        <end position="377"/>
    </location>
</feature>
<feature type="domain" description="RagB/SusD" evidence="8">
    <location>
        <begin position="263"/>
        <end position="544"/>
    </location>
</feature>
<name>A0A4Q7MRJ7_9BACT</name>
<feature type="signal peptide" evidence="7">
    <location>
        <begin position="1"/>
        <end position="20"/>
    </location>
</feature>
<evidence type="ECO:0000256" key="1">
    <source>
        <dbReference type="ARBA" id="ARBA00004442"/>
    </source>
</evidence>